<keyword evidence="3" id="KW-1185">Reference proteome</keyword>
<evidence type="ECO:0000313" key="3">
    <source>
        <dbReference type="Proteomes" id="UP001327560"/>
    </source>
</evidence>
<dbReference type="EMBL" id="CP136898">
    <property type="protein sequence ID" value="WOL20052.1"/>
    <property type="molecule type" value="Genomic_DNA"/>
</dbReference>
<reference evidence="2 3" key="1">
    <citation type="submission" date="2023-10" db="EMBL/GenBank/DDBJ databases">
        <title>Chromosome-scale genome assembly provides insights into flower coloration mechanisms of Canna indica.</title>
        <authorList>
            <person name="Li C."/>
        </authorList>
    </citation>
    <scope>NUCLEOTIDE SEQUENCE [LARGE SCALE GENOMIC DNA]</scope>
    <source>
        <tissue evidence="2">Flower</tissue>
    </source>
</reference>
<proteinExistence type="predicted"/>
<gene>
    <name evidence="2" type="ORF">Cni_G28855</name>
</gene>
<dbReference type="AlphaFoldDB" id="A0AAQ3L388"/>
<feature type="region of interest" description="Disordered" evidence="1">
    <location>
        <begin position="95"/>
        <end position="118"/>
    </location>
</feature>
<organism evidence="2 3">
    <name type="scientific">Canna indica</name>
    <name type="common">Indian-shot</name>
    <dbReference type="NCBI Taxonomy" id="4628"/>
    <lineage>
        <taxon>Eukaryota</taxon>
        <taxon>Viridiplantae</taxon>
        <taxon>Streptophyta</taxon>
        <taxon>Embryophyta</taxon>
        <taxon>Tracheophyta</taxon>
        <taxon>Spermatophyta</taxon>
        <taxon>Magnoliopsida</taxon>
        <taxon>Liliopsida</taxon>
        <taxon>Zingiberales</taxon>
        <taxon>Cannaceae</taxon>
        <taxon>Canna</taxon>
    </lineage>
</organism>
<accession>A0AAQ3L388</accession>
<protein>
    <submittedName>
        <fullName evidence="2">Uncharacterized protein</fullName>
    </submittedName>
</protein>
<dbReference type="Proteomes" id="UP001327560">
    <property type="component" value="Chromosome 9"/>
</dbReference>
<evidence type="ECO:0000256" key="1">
    <source>
        <dbReference type="SAM" id="MobiDB-lite"/>
    </source>
</evidence>
<sequence length="118" mass="13607">MPLDTSLIQEAKLMQMETMIFPHIMMELPFQKLEIIDLLGGYEGFEIAFISNLILNRGRSRWMSLISMRRYNQFECCNGVPIREELVDGLLAKNSTKKSECGWRTSHNPSNHKGTKIS</sequence>
<evidence type="ECO:0000313" key="2">
    <source>
        <dbReference type="EMBL" id="WOL20052.1"/>
    </source>
</evidence>
<name>A0AAQ3L388_9LILI</name>